<feature type="transmembrane region" description="Helical" evidence="2">
    <location>
        <begin position="25"/>
        <end position="47"/>
    </location>
</feature>
<evidence type="ECO:0000256" key="2">
    <source>
        <dbReference type="SAM" id="Phobius"/>
    </source>
</evidence>
<name>A0ABD1NBF4_9FABA</name>
<evidence type="ECO:0000313" key="3">
    <source>
        <dbReference type="EMBL" id="KAL2345447.1"/>
    </source>
</evidence>
<keyword evidence="2" id="KW-1133">Transmembrane helix</keyword>
<evidence type="ECO:0000313" key="4">
    <source>
        <dbReference type="Proteomes" id="UP001603857"/>
    </source>
</evidence>
<keyword evidence="2" id="KW-0472">Membrane</keyword>
<accession>A0ABD1NBF4</accession>
<keyword evidence="2" id="KW-0812">Transmembrane</keyword>
<organism evidence="3 4">
    <name type="scientific">Flemingia macrophylla</name>
    <dbReference type="NCBI Taxonomy" id="520843"/>
    <lineage>
        <taxon>Eukaryota</taxon>
        <taxon>Viridiplantae</taxon>
        <taxon>Streptophyta</taxon>
        <taxon>Embryophyta</taxon>
        <taxon>Tracheophyta</taxon>
        <taxon>Spermatophyta</taxon>
        <taxon>Magnoliopsida</taxon>
        <taxon>eudicotyledons</taxon>
        <taxon>Gunneridae</taxon>
        <taxon>Pentapetalae</taxon>
        <taxon>rosids</taxon>
        <taxon>fabids</taxon>
        <taxon>Fabales</taxon>
        <taxon>Fabaceae</taxon>
        <taxon>Papilionoideae</taxon>
        <taxon>50 kb inversion clade</taxon>
        <taxon>NPAAA clade</taxon>
        <taxon>indigoferoid/millettioid clade</taxon>
        <taxon>Phaseoleae</taxon>
        <taxon>Flemingia</taxon>
    </lineage>
</organism>
<reference evidence="3 4" key="1">
    <citation type="submission" date="2024-08" db="EMBL/GenBank/DDBJ databases">
        <title>Insights into the chromosomal genome structure of Flemingia macrophylla.</title>
        <authorList>
            <person name="Ding Y."/>
            <person name="Zhao Y."/>
            <person name="Bi W."/>
            <person name="Wu M."/>
            <person name="Zhao G."/>
            <person name="Gong Y."/>
            <person name="Li W."/>
            <person name="Zhang P."/>
        </authorList>
    </citation>
    <scope>NUCLEOTIDE SEQUENCE [LARGE SCALE GENOMIC DNA]</scope>
    <source>
        <strain evidence="3">DYQJB</strain>
        <tissue evidence="3">Leaf</tissue>
    </source>
</reference>
<evidence type="ECO:0008006" key="5">
    <source>
        <dbReference type="Google" id="ProtNLM"/>
    </source>
</evidence>
<dbReference type="AlphaFoldDB" id="A0ABD1NBF4"/>
<dbReference type="EMBL" id="JBGMDY010000002">
    <property type="protein sequence ID" value="KAL2345447.1"/>
    <property type="molecule type" value="Genomic_DNA"/>
</dbReference>
<evidence type="ECO:0000256" key="1">
    <source>
        <dbReference type="SAM" id="MobiDB-lite"/>
    </source>
</evidence>
<feature type="region of interest" description="Disordered" evidence="1">
    <location>
        <begin position="84"/>
        <end position="174"/>
    </location>
</feature>
<feature type="transmembrane region" description="Helical" evidence="2">
    <location>
        <begin position="236"/>
        <end position="255"/>
    </location>
</feature>
<feature type="compositionally biased region" description="Basic and acidic residues" evidence="1">
    <location>
        <begin position="107"/>
        <end position="129"/>
    </location>
</feature>
<dbReference type="Proteomes" id="UP001603857">
    <property type="component" value="Unassembled WGS sequence"/>
</dbReference>
<proteinExistence type="predicted"/>
<protein>
    <recommendedName>
        <fullName evidence="5">Transmembrane protein</fullName>
    </recommendedName>
</protein>
<comment type="caution">
    <text evidence="3">The sequence shown here is derived from an EMBL/GenBank/DDBJ whole genome shotgun (WGS) entry which is preliminary data.</text>
</comment>
<keyword evidence="4" id="KW-1185">Reference proteome</keyword>
<gene>
    <name evidence="3" type="ORF">Fmac_006732</name>
</gene>
<sequence length="275" mass="30126">MIMENKRQGKHPLISSLSIGGEGGITGLLVFGGALAFAGFMAVASFASNKQKAKDHHPKPKPKPQQDHDIDTLTSLIQIPHGDATCCWTPTPDMSMKQAGDSSELTLEDKSEGLEETRGEESQSLHDQEIVFSDYSPPESALPQEVEKDEEPQHDRTSEDDQQDDGDMTSKDVSEVVSKVTGTTTLEEPVWHATQKLKGTDSDVDASDSDHTIAVAKKAAMYGNLNVLMVPSYQPLTWFFPLLLLALLVLLVLLTHRPQESFYVLDEANSLVKPI</sequence>